<evidence type="ECO:0000313" key="8">
    <source>
        <dbReference type="Proteomes" id="UP000001554"/>
    </source>
</evidence>
<evidence type="ECO:0000256" key="5">
    <source>
        <dbReference type="ARBA" id="ARBA00022989"/>
    </source>
</evidence>
<evidence type="ECO:0000256" key="4">
    <source>
        <dbReference type="ARBA" id="ARBA00022692"/>
    </source>
</evidence>
<dbReference type="GeneID" id="118428570"/>
<dbReference type="KEGG" id="bfo:118428570"/>
<keyword evidence="5" id="KW-1133">Transmembrane helix</keyword>
<dbReference type="Gene3D" id="2.160.20.10">
    <property type="entry name" value="Single-stranded right-handed beta-helix, Pectin lyase-like"/>
    <property type="match status" value="1"/>
</dbReference>
<sequence length="1205" mass="132683">MAAKGIRLPGRLLTPKTIIALLTLALIVILMNVRLDAVGPVALKSVLSLTGGGCGLVITCPDTVPVGAAFPVKIEIVGGRIRSIPRAEASVSVGGSPPDSPGRTVTLYYGIGTTNLSLPREGAWDVLVSVSGRLPYSAGGRVADESCTEQLSVKAVNLDDPTVETRRLQRGNLNSAALQWTSGFVVVEGAVTVPASSQLIVNPGVFVLMKPDARIEVLGQAKLGTKEGQPIVFTSYPSESGETKPWNQLLFGKYARGLLHNTWFLQGGASAHSNFGNLDIQRVIHGEESSDITFVGGGIIDNVGGAIGGERCRLKVHNAVISRCNGGGSVQQAVVTLQNVHVTEIGQDQTGSSDLTTDGFTFYSSRITPPDSEFSKISNSVFAVGGGLGIHHKGTNLVIESTIVEDFRRSCVVTSGEKSRVAIRSAVMRNCRVGLQQSYGQPNVTVSDSTVVNNEVGIWYGDENVENGGKLELENTLAMGNAEKNLKVYNNGVERVNADRGSENVRLKCFFVNSESVKRKARSQFTLVEKKSSPCLQPKISLDHPDCNIALSLPHGKCLWSEYNPETLSGIRLERLDLCENCCKETSELTFGNFDHWRMLNIQNRKGATIHTGQVEETREECGVSFAADLYQYTDSDCQKSKVQLKSVFSNILHFQGESHLRELKAHYFDRVMKTSLTPPSFGMILDFSNIMDKNASALAREDVDCTLSDRNENGVSAFVTAWLPDIGMYTRLSVLLADLVHPKNFFTYVTFLYLANCMKSGHSHFADKETNNYVLIDNDRCLVPERVASGDMPPAYRYRLDRLTDILFTKSHVCKVPEEMMDRLKLTTSVSSKVPSLGIQFKDEVLADKVMAPLLLKEDPEIYEEVDGRASTLLAEYNRLCENNDADKYDNTLRSVYKTSPIKHTYIVEGRDYLLANFADDDLAYLKVVSDGPRQQVGNQLFNGGLAELVSYHVDRLVGLGRVPVAASRRLVLDGSIALKGVINAQGEVVQDMEKDHATLGQYLSDVQTKKIRANNSVEWIANQLRHEPAEKNPVLDVIVVGKIKDLKQNIKFSNHHVKNFLNHDAWFSDLKRLGITRQMTWDIMDMHLLDFLLHNPHRTTFATSELRLVSHDNTRAFSPDIGSKVCEPLLRCPPVFYSSKEDGEPEKSGCPESCPVGIDDEDNNQNCRFRRGTLERIRKGAMDASTEKESLVAVGFAALVKWK</sequence>
<dbReference type="InterPro" id="IPR012334">
    <property type="entry name" value="Pectin_lyas_fold"/>
</dbReference>
<evidence type="ECO:0000256" key="1">
    <source>
        <dbReference type="ARBA" id="ARBA00004167"/>
    </source>
</evidence>
<proteinExistence type="predicted"/>
<dbReference type="Proteomes" id="UP000001554">
    <property type="component" value="Chromosome 13"/>
</dbReference>
<keyword evidence="4" id="KW-0812">Transmembrane</keyword>
<keyword evidence="8" id="KW-1185">Reference proteome</keyword>
<dbReference type="InterPro" id="IPR011050">
    <property type="entry name" value="Pectin_lyase_fold/virulence"/>
</dbReference>
<evidence type="ECO:0000256" key="7">
    <source>
        <dbReference type="ARBA" id="ARBA00023180"/>
    </source>
</evidence>
<protein>
    <submittedName>
        <fullName evidence="9">Uncharacterized protein LOC118428570</fullName>
    </submittedName>
</protein>
<gene>
    <name evidence="9" type="primary">LOC118428570</name>
</gene>
<name>A0A9J7M5M0_BRAFL</name>
<dbReference type="SUPFAM" id="SSF51126">
    <property type="entry name" value="Pectin lyase-like"/>
    <property type="match status" value="1"/>
</dbReference>
<organism evidence="8 9">
    <name type="scientific">Branchiostoma floridae</name>
    <name type="common">Florida lancelet</name>
    <name type="synonym">Amphioxus</name>
    <dbReference type="NCBI Taxonomy" id="7739"/>
    <lineage>
        <taxon>Eukaryota</taxon>
        <taxon>Metazoa</taxon>
        <taxon>Chordata</taxon>
        <taxon>Cephalochordata</taxon>
        <taxon>Leptocardii</taxon>
        <taxon>Amphioxiformes</taxon>
        <taxon>Branchiostomatidae</taxon>
        <taxon>Branchiostoma</taxon>
    </lineage>
</organism>
<comment type="subcellular location">
    <subcellularLocation>
        <location evidence="1">Membrane</location>
        <topology evidence="1">Single-pass membrane protein</topology>
    </subcellularLocation>
    <subcellularLocation>
        <location evidence="2">Secreted</location>
    </subcellularLocation>
</comment>
<dbReference type="PANTHER" id="PTHR14470">
    <property type="entry name" value="FIBRONECTIN TYPE III DOMAIN-CONTAINING PROTEIN"/>
    <property type="match status" value="1"/>
</dbReference>
<dbReference type="InterPro" id="IPR052120">
    <property type="entry name" value="FNDC_type_III_4/5"/>
</dbReference>
<evidence type="ECO:0000313" key="9">
    <source>
        <dbReference type="RefSeq" id="XP_035694560.1"/>
    </source>
</evidence>
<dbReference type="GO" id="GO:0005576">
    <property type="term" value="C:extracellular region"/>
    <property type="evidence" value="ECO:0007669"/>
    <property type="project" value="UniProtKB-SubCell"/>
</dbReference>
<dbReference type="OrthoDB" id="10011780at2759"/>
<evidence type="ECO:0000256" key="2">
    <source>
        <dbReference type="ARBA" id="ARBA00004613"/>
    </source>
</evidence>
<reference evidence="8" key="1">
    <citation type="journal article" date="2020" name="Nat. Ecol. Evol.">
        <title>Deeply conserved synteny resolves early events in vertebrate evolution.</title>
        <authorList>
            <person name="Simakov O."/>
            <person name="Marletaz F."/>
            <person name="Yue J.X."/>
            <person name="O'Connell B."/>
            <person name="Jenkins J."/>
            <person name="Brandt A."/>
            <person name="Calef R."/>
            <person name="Tung C.H."/>
            <person name="Huang T.K."/>
            <person name="Schmutz J."/>
            <person name="Satoh N."/>
            <person name="Yu J.K."/>
            <person name="Putnam N.H."/>
            <person name="Green R.E."/>
            <person name="Rokhsar D.S."/>
        </authorList>
    </citation>
    <scope>NUCLEOTIDE SEQUENCE [LARGE SCALE GENOMIC DNA]</scope>
    <source>
        <strain evidence="8">S238N-H82</strain>
    </source>
</reference>
<evidence type="ECO:0000256" key="3">
    <source>
        <dbReference type="ARBA" id="ARBA00022525"/>
    </source>
</evidence>
<dbReference type="OMA" id="YLANCMK"/>
<dbReference type="PANTHER" id="PTHR14470:SF3">
    <property type="match status" value="1"/>
</dbReference>
<dbReference type="RefSeq" id="XP_035694560.1">
    <property type="nucleotide sequence ID" value="XM_035838667.1"/>
</dbReference>
<accession>A0A9J7M5M0</accession>
<dbReference type="GO" id="GO:0016020">
    <property type="term" value="C:membrane"/>
    <property type="evidence" value="ECO:0007669"/>
    <property type="project" value="UniProtKB-SubCell"/>
</dbReference>
<dbReference type="AlphaFoldDB" id="A0A9J7M5M0"/>
<keyword evidence="3" id="KW-0964">Secreted</keyword>
<reference evidence="9" key="2">
    <citation type="submission" date="2025-08" db="UniProtKB">
        <authorList>
            <consortium name="RefSeq"/>
        </authorList>
    </citation>
    <scope>IDENTIFICATION</scope>
    <source>
        <strain evidence="9">S238N-H82</strain>
        <tissue evidence="9">Testes</tissue>
    </source>
</reference>
<keyword evidence="6" id="KW-0472">Membrane</keyword>
<keyword evidence="7" id="KW-0325">Glycoprotein</keyword>
<evidence type="ECO:0000256" key="6">
    <source>
        <dbReference type="ARBA" id="ARBA00023136"/>
    </source>
</evidence>